<gene>
    <name evidence="2" type="ORF">NESG_00174</name>
</gene>
<dbReference type="EMBL" id="AKIJ01000001">
    <property type="protein sequence ID" value="KFG27099.1"/>
    <property type="molecule type" value="Genomic_DNA"/>
</dbReference>
<dbReference type="Gene3D" id="2.40.50.140">
    <property type="entry name" value="Nucleic acid-binding proteins"/>
    <property type="match status" value="1"/>
</dbReference>
<dbReference type="Proteomes" id="UP000054524">
    <property type="component" value="Unassembled WGS sequence"/>
</dbReference>
<dbReference type="RefSeq" id="XP_052905654.1">
    <property type="nucleotide sequence ID" value="XM_053047829.1"/>
</dbReference>
<reference evidence="2 3" key="1">
    <citation type="journal article" date="2014" name="Genome Announc.">
        <title>Genome Sequence of the Microsporidian Species Nematocida sp1 Strain ERTm6 (ATCC PRA-372).</title>
        <authorList>
            <person name="Bakowski M.A."/>
            <person name="Priest M."/>
            <person name="Young S."/>
            <person name="Cuomo C.A."/>
            <person name="Troemel E.R."/>
        </authorList>
    </citation>
    <scope>NUCLEOTIDE SEQUENCE [LARGE SCALE GENOMIC DNA]</scope>
    <source>
        <strain evidence="2 3">ERTm6</strain>
    </source>
</reference>
<proteinExistence type="predicted"/>
<evidence type="ECO:0008006" key="4">
    <source>
        <dbReference type="Google" id="ProtNLM"/>
    </source>
</evidence>
<name>A0A086J4N1_NEMA1</name>
<dbReference type="AlphaFoldDB" id="A0A086J4N1"/>
<keyword evidence="3" id="KW-1185">Reference proteome</keyword>
<dbReference type="GeneID" id="77675147"/>
<protein>
    <recommendedName>
        <fullName evidence="4">Telomeric single stranded DNA binding POT1/Cdc13 domain-containing protein</fullName>
    </recommendedName>
</protein>
<evidence type="ECO:0000313" key="2">
    <source>
        <dbReference type="EMBL" id="KFG27099.1"/>
    </source>
</evidence>
<dbReference type="HOGENOM" id="CLU_552188_0_0_1"/>
<sequence length="494" mass="55512">MDNRTYIKDLQPGANSCVFGLLLTHTPLRKTTGSDYQMVLNIVDEHSEKHVPVLLFMSDPECFPKYIIENQTVIKITRLTVKNTNGGTRLLIDRKHGCFFFDVCKGQVNPVPYFSCAESAYVSSLDDWKILDTIRRHFIQQISIGPGMISGASKENAVVSVYGYVKDIMTSHGWNTLVLCDPSTYKDLYIRVWERGVDMLPKKHTYVCMYSLKVRKNNATHITVDVSKSAPFAWTYNIPSDVKTLLSAFTTINTKKFISALVHKINKVTSENNEADDLLGSEGREDLSAILGENGSKSDLAQFSDEAINGCFIEDSPDCIREGRESVSSAVSSADHTQQSADDSTKNISGEQDLHKSQLVSNEIMRSLGTQSTGTPCTPEHTLEKIIHGKGYFISFKETDNLYDEIIQIPIKPYYMNKTNSTVTFDQQALFMMDPETREKEHIQVQHVGFYKKVPMIFHVCARAPGTLENIAGFITLLPSKTPTLHVFLYKNPE</sequence>
<feature type="compositionally biased region" description="Polar residues" evidence="1">
    <location>
        <begin position="326"/>
        <end position="350"/>
    </location>
</feature>
<evidence type="ECO:0000313" key="3">
    <source>
        <dbReference type="Proteomes" id="UP000054524"/>
    </source>
</evidence>
<dbReference type="InterPro" id="IPR012340">
    <property type="entry name" value="NA-bd_OB-fold"/>
</dbReference>
<comment type="caution">
    <text evidence="2">The sequence shown here is derived from an EMBL/GenBank/DDBJ whole genome shotgun (WGS) entry which is preliminary data.</text>
</comment>
<dbReference type="SUPFAM" id="SSF50249">
    <property type="entry name" value="Nucleic acid-binding proteins"/>
    <property type="match status" value="1"/>
</dbReference>
<organism evidence="2 3">
    <name type="scientific">Nematocida ausubeli (strain ATCC PRA-371 / ERTm2)</name>
    <name type="common">Nematode killer fungus</name>
    <dbReference type="NCBI Taxonomy" id="1913371"/>
    <lineage>
        <taxon>Eukaryota</taxon>
        <taxon>Fungi</taxon>
        <taxon>Fungi incertae sedis</taxon>
        <taxon>Microsporidia</taxon>
        <taxon>Nematocida</taxon>
    </lineage>
</organism>
<feature type="region of interest" description="Disordered" evidence="1">
    <location>
        <begin position="324"/>
        <end position="352"/>
    </location>
</feature>
<accession>A0A086J4N1</accession>
<evidence type="ECO:0000256" key="1">
    <source>
        <dbReference type="SAM" id="MobiDB-lite"/>
    </source>
</evidence>